<feature type="domain" description="N-acetyltransferase" evidence="1">
    <location>
        <begin position="1"/>
        <end position="149"/>
    </location>
</feature>
<gene>
    <name evidence="2" type="ORF">ACFPEL_05815</name>
</gene>
<organism evidence="2 3">
    <name type="scientific">Actinomycetospora chibensis</name>
    <dbReference type="NCBI Taxonomy" id="663606"/>
    <lineage>
        <taxon>Bacteria</taxon>
        <taxon>Bacillati</taxon>
        <taxon>Actinomycetota</taxon>
        <taxon>Actinomycetes</taxon>
        <taxon>Pseudonocardiales</taxon>
        <taxon>Pseudonocardiaceae</taxon>
        <taxon>Actinomycetospora</taxon>
    </lineage>
</organism>
<dbReference type="EC" id="2.3.-.-" evidence="2"/>
<comment type="caution">
    <text evidence="2">The sequence shown here is derived from an EMBL/GenBank/DDBJ whole genome shotgun (WGS) entry which is preliminary data.</text>
</comment>
<keyword evidence="2" id="KW-0012">Acyltransferase</keyword>
<dbReference type="SUPFAM" id="SSF55729">
    <property type="entry name" value="Acyl-CoA N-acyltransferases (Nat)"/>
    <property type="match status" value="1"/>
</dbReference>
<dbReference type="EMBL" id="JBHSIM010000012">
    <property type="protein sequence ID" value="MFC4831921.1"/>
    <property type="molecule type" value="Genomic_DNA"/>
</dbReference>
<dbReference type="PROSITE" id="PS51186">
    <property type="entry name" value="GNAT"/>
    <property type="match status" value="1"/>
</dbReference>
<proteinExistence type="predicted"/>
<name>A0ABV9RF37_9PSEU</name>
<dbReference type="CDD" id="cd04301">
    <property type="entry name" value="NAT_SF"/>
    <property type="match status" value="1"/>
</dbReference>
<keyword evidence="3" id="KW-1185">Reference proteome</keyword>
<dbReference type="Proteomes" id="UP001595909">
    <property type="component" value="Unassembled WGS sequence"/>
</dbReference>
<evidence type="ECO:0000313" key="3">
    <source>
        <dbReference type="Proteomes" id="UP001595909"/>
    </source>
</evidence>
<sequence>MLVRRERREDVDVVREVVAAAFAGDDGREPIEVGLLARLRDDPGWLPAYSLVAAEPGGPVVGHVVATRGDVDGRPALGLGPLAVHPTWQGRGVGSALMHAVLGAAEGRDEALVALLGAPSFYGRFGFRPASDLGIVAPDPAWGASFQARLLAGPAPRGFFRYAAPFAEL</sequence>
<reference evidence="3" key="1">
    <citation type="journal article" date="2019" name="Int. J. Syst. Evol. Microbiol.">
        <title>The Global Catalogue of Microorganisms (GCM) 10K type strain sequencing project: providing services to taxonomists for standard genome sequencing and annotation.</title>
        <authorList>
            <consortium name="The Broad Institute Genomics Platform"/>
            <consortium name="The Broad Institute Genome Sequencing Center for Infectious Disease"/>
            <person name="Wu L."/>
            <person name="Ma J."/>
        </authorList>
    </citation>
    <scope>NUCLEOTIDE SEQUENCE [LARGE SCALE GENOMIC DNA]</scope>
    <source>
        <strain evidence="3">CCUG 50347</strain>
    </source>
</reference>
<evidence type="ECO:0000259" key="1">
    <source>
        <dbReference type="PROSITE" id="PS51186"/>
    </source>
</evidence>
<protein>
    <submittedName>
        <fullName evidence="2">GNAT family N-acetyltransferase</fullName>
        <ecNumber evidence="2">2.3.-.-</ecNumber>
    </submittedName>
</protein>
<dbReference type="GO" id="GO:0016746">
    <property type="term" value="F:acyltransferase activity"/>
    <property type="evidence" value="ECO:0007669"/>
    <property type="project" value="UniProtKB-KW"/>
</dbReference>
<dbReference type="InterPro" id="IPR000182">
    <property type="entry name" value="GNAT_dom"/>
</dbReference>
<keyword evidence="2" id="KW-0808">Transferase</keyword>
<dbReference type="Gene3D" id="3.40.630.30">
    <property type="match status" value="1"/>
</dbReference>
<evidence type="ECO:0000313" key="2">
    <source>
        <dbReference type="EMBL" id="MFC4831921.1"/>
    </source>
</evidence>
<dbReference type="InterPro" id="IPR016181">
    <property type="entry name" value="Acyl_CoA_acyltransferase"/>
</dbReference>
<dbReference type="Pfam" id="PF13508">
    <property type="entry name" value="Acetyltransf_7"/>
    <property type="match status" value="1"/>
</dbReference>
<dbReference type="RefSeq" id="WP_274188826.1">
    <property type="nucleotide sequence ID" value="NZ_BAABHN010000012.1"/>
</dbReference>
<accession>A0ABV9RF37</accession>